<protein>
    <submittedName>
        <fullName evidence="1">Uncharacterized protein</fullName>
    </submittedName>
</protein>
<sequence length="73" mass="8159">MYYRLGYGRRVGRGANVWLVVPNDAGVFDGAEFVEGIRCVHPVQAYVDLKGYPERTAEAGEALRRRLFVKGEG</sequence>
<name>A0A6B0YQI2_9CHLR</name>
<comment type="caution">
    <text evidence="1">The sequence shown here is derived from an EMBL/GenBank/DDBJ whole genome shotgun (WGS) entry which is preliminary data.</text>
</comment>
<proteinExistence type="predicted"/>
<accession>A0A6B0YQI2</accession>
<dbReference type="EMBL" id="VXRG01000029">
    <property type="protein sequence ID" value="MXY92405.1"/>
    <property type="molecule type" value="Genomic_DNA"/>
</dbReference>
<gene>
    <name evidence="1" type="ORF">F4Y42_03045</name>
</gene>
<reference evidence="1" key="1">
    <citation type="submission" date="2019-09" db="EMBL/GenBank/DDBJ databases">
        <title>Characterisation of the sponge microbiome using genome-centric metagenomics.</title>
        <authorList>
            <person name="Engelberts J.P."/>
            <person name="Robbins S.J."/>
            <person name="De Goeij J.M."/>
            <person name="Aranda M."/>
            <person name="Bell S.C."/>
            <person name="Webster N.S."/>
        </authorList>
    </citation>
    <scope>NUCLEOTIDE SEQUENCE</scope>
    <source>
        <strain evidence="1">SB0664_bin_27</strain>
    </source>
</reference>
<dbReference type="AlphaFoldDB" id="A0A6B0YQI2"/>
<evidence type="ECO:0000313" key="1">
    <source>
        <dbReference type="EMBL" id="MXY92405.1"/>
    </source>
</evidence>
<organism evidence="1">
    <name type="scientific">Caldilineaceae bacterium SB0664_bin_27</name>
    <dbReference type="NCBI Taxonomy" id="2605260"/>
    <lineage>
        <taxon>Bacteria</taxon>
        <taxon>Bacillati</taxon>
        <taxon>Chloroflexota</taxon>
        <taxon>Caldilineae</taxon>
        <taxon>Caldilineales</taxon>
        <taxon>Caldilineaceae</taxon>
    </lineage>
</organism>